<feature type="domain" description="Peptidase S8/S53" evidence="6">
    <location>
        <begin position="699"/>
        <end position="931"/>
    </location>
</feature>
<dbReference type="InterPro" id="IPR000209">
    <property type="entry name" value="Peptidase_S8/S53_dom"/>
</dbReference>
<evidence type="ECO:0000313" key="8">
    <source>
        <dbReference type="Proteomes" id="UP000801864"/>
    </source>
</evidence>
<dbReference type="GO" id="GO:0004252">
    <property type="term" value="F:serine-type endopeptidase activity"/>
    <property type="evidence" value="ECO:0007669"/>
    <property type="project" value="UniProtKB-UniRule"/>
</dbReference>
<dbReference type="CDD" id="cd07491">
    <property type="entry name" value="Peptidases_S8_7"/>
    <property type="match status" value="1"/>
</dbReference>
<dbReference type="Pfam" id="PF00023">
    <property type="entry name" value="Ank"/>
    <property type="match status" value="1"/>
</dbReference>
<keyword evidence="2 4" id="KW-0378">Hydrolase</keyword>
<proteinExistence type="inferred from homology"/>
<evidence type="ECO:0000256" key="1">
    <source>
        <dbReference type="ARBA" id="ARBA00022670"/>
    </source>
</evidence>
<dbReference type="InterPro" id="IPR015500">
    <property type="entry name" value="Peptidase_S8_subtilisin-rel"/>
</dbReference>
<dbReference type="SUPFAM" id="SSF48403">
    <property type="entry name" value="Ankyrin repeat"/>
    <property type="match status" value="1"/>
</dbReference>
<evidence type="ECO:0000259" key="6">
    <source>
        <dbReference type="Pfam" id="PF00082"/>
    </source>
</evidence>
<dbReference type="SUPFAM" id="SSF52743">
    <property type="entry name" value="Subtilisin-like"/>
    <property type="match status" value="1"/>
</dbReference>
<accession>A0A9P4XME5</accession>
<dbReference type="Gene3D" id="1.25.40.20">
    <property type="entry name" value="Ankyrin repeat-containing domain"/>
    <property type="match status" value="1"/>
</dbReference>
<feature type="active site" description="Charge relay system" evidence="4">
    <location>
        <position position="911"/>
    </location>
</feature>
<reference evidence="7 8" key="1">
    <citation type="submission" date="2018-06" db="EMBL/GenBank/DDBJ databases">
        <title>Genome analysis of cellulolytic fungus Trichoderma lentiforme CFAM-422.</title>
        <authorList>
            <person name="Steindorff A.S."/>
            <person name="Formighieri E.F."/>
            <person name="Midorikawa G.E.O."/>
            <person name="Tamietti M.S."/>
            <person name="Ramos E.Z."/>
            <person name="Silva A.S."/>
            <person name="Bon E.P.S."/>
            <person name="Mendes T.D."/>
            <person name="Damaso M.C.T."/>
            <person name="Favaro L.C.L."/>
        </authorList>
    </citation>
    <scope>NUCLEOTIDE SEQUENCE [LARGE SCALE GENOMIC DNA]</scope>
    <source>
        <strain evidence="7 8">CFAM-422</strain>
    </source>
</reference>
<dbReference type="AlphaFoldDB" id="A0A9P4XME5"/>
<dbReference type="Pfam" id="PF00082">
    <property type="entry name" value="Peptidase_S8"/>
    <property type="match status" value="1"/>
</dbReference>
<organism evidence="7 8">
    <name type="scientific">Trichoderma lentiforme</name>
    <dbReference type="NCBI Taxonomy" id="1567552"/>
    <lineage>
        <taxon>Eukaryota</taxon>
        <taxon>Fungi</taxon>
        <taxon>Dikarya</taxon>
        <taxon>Ascomycota</taxon>
        <taxon>Pezizomycotina</taxon>
        <taxon>Sordariomycetes</taxon>
        <taxon>Hypocreomycetidae</taxon>
        <taxon>Hypocreales</taxon>
        <taxon>Hypocreaceae</taxon>
        <taxon>Trichoderma</taxon>
    </lineage>
</organism>
<dbReference type="GO" id="GO:0006508">
    <property type="term" value="P:proteolysis"/>
    <property type="evidence" value="ECO:0007669"/>
    <property type="project" value="UniProtKB-KW"/>
</dbReference>
<feature type="active site" description="Charge relay system" evidence="4">
    <location>
        <position position="746"/>
    </location>
</feature>
<protein>
    <recommendedName>
        <fullName evidence="6">Peptidase S8/S53 domain-containing protein</fullName>
    </recommendedName>
</protein>
<comment type="caution">
    <text evidence="7">The sequence shown here is derived from an EMBL/GenBank/DDBJ whole genome shotgun (WGS) entry which is preliminary data.</text>
</comment>
<evidence type="ECO:0000256" key="4">
    <source>
        <dbReference type="PROSITE-ProRule" id="PRU01240"/>
    </source>
</evidence>
<dbReference type="InterPro" id="IPR036852">
    <property type="entry name" value="Peptidase_S8/S53_dom_sf"/>
</dbReference>
<dbReference type="InterPro" id="IPR036770">
    <property type="entry name" value="Ankyrin_rpt-contain_sf"/>
</dbReference>
<evidence type="ECO:0000256" key="3">
    <source>
        <dbReference type="ARBA" id="ARBA00022825"/>
    </source>
</evidence>
<keyword evidence="1 4" id="KW-0645">Protease</keyword>
<comment type="similarity">
    <text evidence="4">Belongs to the peptidase S8 family.</text>
</comment>
<evidence type="ECO:0000313" key="7">
    <source>
        <dbReference type="EMBL" id="KAF3074378.1"/>
    </source>
</evidence>
<feature type="compositionally biased region" description="Polar residues" evidence="5">
    <location>
        <begin position="369"/>
        <end position="395"/>
    </location>
</feature>
<dbReference type="PRINTS" id="PR00723">
    <property type="entry name" value="SUBTILISIN"/>
</dbReference>
<feature type="region of interest" description="Disordered" evidence="5">
    <location>
        <begin position="1"/>
        <end position="37"/>
    </location>
</feature>
<dbReference type="EMBL" id="QLNT01000005">
    <property type="protein sequence ID" value="KAF3074378.1"/>
    <property type="molecule type" value="Genomic_DNA"/>
</dbReference>
<dbReference type="InterPro" id="IPR002110">
    <property type="entry name" value="Ankyrin_rpt"/>
</dbReference>
<feature type="compositionally biased region" description="Acidic residues" evidence="5">
    <location>
        <begin position="10"/>
        <end position="30"/>
    </location>
</feature>
<feature type="active site" description="Charge relay system" evidence="4">
    <location>
        <position position="705"/>
    </location>
</feature>
<dbReference type="Proteomes" id="UP000801864">
    <property type="component" value="Unassembled WGS sequence"/>
</dbReference>
<dbReference type="PROSITE" id="PS51892">
    <property type="entry name" value="SUBTILASE"/>
    <property type="match status" value="1"/>
</dbReference>
<dbReference type="Gene3D" id="3.40.50.200">
    <property type="entry name" value="Peptidase S8/S53 domain"/>
    <property type="match status" value="1"/>
</dbReference>
<keyword evidence="8" id="KW-1185">Reference proteome</keyword>
<gene>
    <name evidence="7" type="ORF">CFAM422_003607</name>
</gene>
<feature type="region of interest" description="Disordered" evidence="5">
    <location>
        <begin position="341"/>
        <end position="399"/>
    </location>
</feature>
<name>A0A9P4XME5_9HYPO</name>
<evidence type="ECO:0000256" key="5">
    <source>
        <dbReference type="SAM" id="MobiDB-lite"/>
    </source>
</evidence>
<keyword evidence="3 4" id="KW-0720">Serine protease</keyword>
<evidence type="ECO:0000256" key="2">
    <source>
        <dbReference type="ARBA" id="ARBA00022801"/>
    </source>
</evidence>
<sequence>MSAARNMLDETADSDYVDNELEGIDGEEDANPLKPEQDVKAEFDQVVQEARKLPPYIGGKVKETDTQKNDRKNKWDFFVECNAAGWKKTCDGGNFLHYLAYYKPTTSLNLDLLTGRAIIALPEQMGIFDDSGRTPLTVALSENNALFVRGILLFLPPATLESVRSALKAECIDRENKRGTTSLLTAITSRGRHMITSESMWRKFIKIMPDEMFTVTDSQGCTPLHLAVDYERCCNKQITIVKELLLRAPQALKYEMRLPTGRPASVYQYHMHTRKQSMGRMSSLREQEKKSSQVTIKDMRDERASNAVAVRSEKAKGIKRIEKGSIDPALRTALKEKDLNKRGPTEVGLTRKNTIPATAETEDSISDIPENTSTSQVKSPSRTAGSRMIASSQSEGNEEREAASTVIIEQIKLFFLRTQKPDYVNRSLHFDGEEDKELWFDFGGPTKRLGKKDFKKHFDHLNFNSVLQYVAFPQIVLGSDEEPPKTGAQGRTDLVFFFEWLRNKGVKQVVKIIVDDLRDTPHSDEAIEESLESMSVEILDWRRTDLDSLTLRSIGENLRILHLQWSGSNPVLRAWSEREGLCTLPKLQEIHITQVKGIETDKRIEKYLDDFKKRLEASWSEYHKADKARPPTIHLPRKTFSTQLPQVNGVHTPNSEPGDRQQKGVDMHKWMQCMEEFASRFQQIEALRLEPPDPFLKPVEIALIDDGADITHPDLRGMKIPGKSFHHYQEGSTWRVSPYWNSASNHGTLMARLIHRICPSAIIHIIKLETFPLRNSTKLQINTDSVIEAIKYASDIDVQIISMSWTIKQPEDTKQQQEFVDAVHIAINIKKILMFCAASDQGKSKDSSYPHDSNTKIFRIGAAKATGSIAEIVGDEHELSFIFPGHELVIDRREDFEDQEISQFEAHSGSSVATALATGLAALIFECVRLGVWHSETARKNETAMAITKDDLDGLRVRDRMESVLKCIGLDQNTNYKYIEVWKVFPAIASKLEHCEGSHEEQLEILAGLAFALLKKGFQ</sequence>